<protein>
    <submittedName>
        <fullName evidence="2">Uncharacterized protein</fullName>
    </submittedName>
</protein>
<evidence type="ECO:0000256" key="1">
    <source>
        <dbReference type="SAM" id="MobiDB-lite"/>
    </source>
</evidence>
<accession>A0ABV9YF46</accession>
<feature type="region of interest" description="Disordered" evidence="1">
    <location>
        <begin position="19"/>
        <end position="55"/>
    </location>
</feature>
<name>A0ABV9YF46_9PSEU</name>
<sequence length="113" mass="12769">MTEHDFTLAYRRQRLGPVAEGFTRHEDRETRTTTVTGRCPRCQGPTTTEYPWGAPGTGTKSLFFRKKQEEPPDLLYSEPLFCECGYAHDGMPADAVLRGCGAEWRVERPEGDS</sequence>
<dbReference type="EMBL" id="JBHSJB010000042">
    <property type="protein sequence ID" value="MFC5059231.1"/>
    <property type="molecule type" value="Genomic_DNA"/>
</dbReference>
<keyword evidence="3" id="KW-1185">Reference proteome</keyword>
<reference evidence="3" key="1">
    <citation type="journal article" date="2019" name="Int. J. Syst. Evol. Microbiol.">
        <title>The Global Catalogue of Microorganisms (GCM) 10K type strain sequencing project: providing services to taxonomists for standard genome sequencing and annotation.</title>
        <authorList>
            <consortium name="The Broad Institute Genomics Platform"/>
            <consortium name="The Broad Institute Genome Sequencing Center for Infectious Disease"/>
            <person name="Wu L."/>
            <person name="Ma J."/>
        </authorList>
    </citation>
    <scope>NUCLEOTIDE SEQUENCE [LARGE SCALE GENOMIC DNA]</scope>
    <source>
        <strain evidence="3">KCTC 12848</strain>
    </source>
</reference>
<gene>
    <name evidence="2" type="ORF">ACFPFM_36415</name>
</gene>
<dbReference type="Proteomes" id="UP001595833">
    <property type="component" value="Unassembled WGS sequence"/>
</dbReference>
<evidence type="ECO:0000313" key="2">
    <source>
        <dbReference type="EMBL" id="MFC5059231.1"/>
    </source>
</evidence>
<evidence type="ECO:0000313" key="3">
    <source>
        <dbReference type="Proteomes" id="UP001595833"/>
    </source>
</evidence>
<proteinExistence type="predicted"/>
<feature type="compositionally biased region" description="Low complexity" evidence="1">
    <location>
        <begin position="32"/>
        <end position="41"/>
    </location>
</feature>
<dbReference type="RefSeq" id="WP_344035862.1">
    <property type="nucleotide sequence ID" value="NZ_BAAAKE010000003.1"/>
</dbReference>
<comment type="caution">
    <text evidence="2">The sequence shown here is derived from an EMBL/GenBank/DDBJ whole genome shotgun (WGS) entry which is preliminary data.</text>
</comment>
<feature type="compositionally biased region" description="Basic and acidic residues" evidence="1">
    <location>
        <begin position="22"/>
        <end position="31"/>
    </location>
</feature>
<organism evidence="2 3">
    <name type="scientific">Saccharothrix xinjiangensis</name>
    <dbReference type="NCBI Taxonomy" id="204798"/>
    <lineage>
        <taxon>Bacteria</taxon>
        <taxon>Bacillati</taxon>
        <taxon>Actinomycetota</taxon>
        <taxon>Actinomycetes</taxon>
        <taxon>Pseudonocardiales</taxon>
        <taxon>Pseudonocardiaceae</taxon>
        <taxon>Saccharothrix</taxon>
    </lineage>
</organism>